<reference evidence="2" key="1">
    <citation type="journal article" date="2020" name="Int. J. Syst. Evol. Microbiol.">
        <title>Aquipluma nitroreducens gen. nov. sp. nov., a novel facultatively anaerobic bacterium isolated from a freshwater lake.</title>
        <authorList>
            <person name="Watanabe M."/>
            <person name="Kojima H."/>
            <person name="Fukui M."/>
        </authorList>
    </citation>
    <scope>NUCLEOTIDE SEQUENCE</scope>
    <source>
        <strain evidence="2">MeG22</strain>
    </source>
</reference>
<keyword evidence="3" id="KW-1185">Reference proteome</keyword>
<dbReference type="RefSeq" id="WP_318350733.1">
    <property type="nucleotide sequence ID" value="NZ_AP018694.1"/>
</dbReference>
<dbReference type="InterPro" id="IPR037523">
    <property type="entry name" value="VOC_core"/>
</dbReference>
<dbReference type="Proteomes" id="UP001193389">
    <property type="component" value="Chromosome"/>
</dbReference>
<accession>A0A5K7S8A1</accession>
<gene>
    <name evidence="2" type="ORF">AQPE_1917</name>
</gene>
<name>A0A5K7S8A1_9BACT</name>
<sequence length="158" mass="17205">MKTKVKAIPEGWNSITAYISVKGASDAIEFYKSAFGAKETGLLTMPDGSIGHAELEIGDSKIMLAEENEQWGNLSPQTIGGSPVSLCIYVEDVDAVFAKALEAGATVTGEMVVKDQFYGDRTGGITDPFGHKWSIMTHIEDVSFEEMQKRMNAMFQTN</sequence>
<proteinExistence type="predicted"/>
<dbReference type="InterPro" id="IPR029068">
    <property type="entry name" value="Glyas_Bleomycin-R_OHBP_Dase"/>
</dbReference>
<evidence type="ECO:0000259" key="1">
    <source>
        <dbReference type="PROSITE" id="PS51819"/>
    </source>
</evidence>
<dbReference type="PANTHER" id="PTHR34109:SF1">
    <property type="entry name" value="VOC DOMAIN-CONTAINING PROTEIN"/>
    <property type="match status" value="1"/>
</dbReference>
<dbReference type="Gene3D" id="3.10.180.10">
    <property type="entry name" value="2,3-Dihydroxybiphenyl 1,2-Dioxygenase, domain 1"/>
    <property type="match status" value="1"/>
</dbReference>
<dbReference type="PROSITE" id="PS51819">
    <property type="entry name" value="VOC"/>
    <property type="match status" value="1"/>
</dbReference>
<evidence type="ECO:0000313" key="2">
    <source>
        <dbReference type="EMBL" id="BBE17760.1"/>
    </source>
</evidence>
<feature type="domain" description="VOC" evidence="1">
    <location>
        <begin position="11"/>
        <end position="138"/>
    </location>
</feature>
<dbReference type="AlphaFoldDB" id="A0A5K7S8A1"/>
<protein>
    <submittedName>
        <fullName evidence="2">Glyoxalase family protein</fullName>
    </submittedName>
</protein>
<dbReference type="InterPro" id="IPR004360">
    <property type="entry name" value="Glyas_Fos-R_dOase_dom"/>
</dbReference>
<dbReference type="Pfam" id="PF00903">
    <property type="entry name" value="Glyoxalase"/>
    <property type="match status" value="1"/>
</dbReference>
<organism evidence="2 3">
    <name type="scientific">Aquipluma nitroreducens</name>
    <dbReference type="NCBI Taxonomy" id="2010828"/>
    <lineage>
        <taxon>Bacteria</taxon>
        <taxon>Pseudomonadati</taxon>
        <taxon>Bacteroidota</taxon>
        <taxon>Bacteroidia</taxon>
        <taxon>Marinilabiliales</taxon>
        <taxon>Prolixibacteraceae</taxon>
        <taxon>Aquipluma</taxon>
    </lineage>
</organism>
<dbReference type="KEGG" id="anf:AQPE_1917"/>
<dbReference type="CDD" id="cd07246">
    <property type="entry name" value="VOC_like"/>
    <property type="match status" value="1"/>
</dbReference>
<dbReference type="EMBL" id="AP018694">
    <property type="protein sequence ID" value="BBE17760.1"/>
    <property type="molecule type" value="Genomic_DNA"/>
</dbReference>
<dbReference type="SUPFAM" id="SSF54593">
    <property type="entry name" value="Glyoxalase/Bleomycin resistance protein/Dihydroxybiphenyl dioxygenase"/>
    <property type="match status" value="1"/>
</dbReference>
<evidence type="ECO:0000313" key="3">
    <source>
        <dbReference type="Proteomes" id="UP001193389"/>
    </source>
</evidence>
<dbReference type="PANTHER" id="PTHR34109">
    <property type="entry name" value="BNAUNNG04460D PROTEIN-RELATED"/>
    <property type="match status" value="1"/>
</dbReference>